<proteinExistence type="predicted"/>
<evidence type="ECO:0000313" key="2">
    <source>
        <dbReference type="EMBL" id="JAH07165.1"/>
    </source>
</evidence>
<protein>
    <submittedName>
        <fullName evidence="2">Uncharacterized protein</fullName>
    </submittedName>
</protein>
<accession>A0A0E9PST9</accession>
<organism evidence="2">
    <name type="scientific">Anguilla anguilla</name>
    <name type="common">European freshwater eel</name>
    <name type="synonym">Muraena anguilla</name>
    <dbReference type="NCBI Taxonomy" id="7936"/>
    <lineage>
        <taxon>Eukaryota</taxon>
        <taxon>Metazoa</taxon>
        <taxon>Chordata</taxon>
        <taxon>Craniata</taxon>
        <taxon>Vertebrata</taxon>
        <taxon>Euteleostomi</taxon>
        <taxon>Actinopterygii</taxon>
        <taxon>Neopterygii</taxon>
        <taxon>Teleostei</taxon>
        <taxon>Anguilliformes</taxon>
        <taxon>Anguillidae</taxon>
        <taxon>Anguilla</taxon>
    </lineage>
</organism>
<reference evidence="2" key="1">
    <citation type="submission" date="2014-11" db="EMBL/GenBank/DDBJ databases">
        <authorList>
            <person name="Amaro Gonzalez C."/>
        </authorList>
    </citation>
    <scope>NUCLEOTIDE SEQUENCE</scope>
</reference>
<feature type="region of interest" description="Disordered" evidence="1">
    <location>
        <begin position="1"/>
        <end position="24"/>
    </location>
</feature>
<reference evidence="2" key="2">
    <citation type="journal article" date="2015" name="Fish Shellfish Immunol.">
        <title>Early steps in the European eel (Anguilla anguilla)-Vibrio vulnificus interaction in the gills: Role of the RtxA13 toxin.</title>
        <authorList>
            <person name="Callol A."/>
            <person name="Pajuelo D."/>
            <person name="Ebbesson L."/>
            <person name="Teles M."/>
            <person name="MacKenzie S."/>
            <person name="Amaro C."/>
        </authorList>
    </citation>
    <scope>NUCLEOTIDE SEQUENCE</scope>
</reference>
<evidence type="ECO:0000256" key="1">
    <source>
        <dbReference type="SAM" id="MobiDB-lite"/>
    </source>
</evidence>
<dbReference type="AlphaFoldDB" id="A0A0E9PST9"/>
<name>A0A0E9PST9_ANGAN</name>
<dbReference type="EMBL" id="GBXM01101412">
    <property type="protein sequence ID" value="JAH07165.1"/>
    <property type="molecule type" value="Transcribed_RNA"/>
</dbReference>
<sequence length="68" mass="7337">MNSGAPCEGSPTEENSGATDKLDETMMTGRMITLPVHRVTTSVVTEAAGNPMSDTRLRVWNMTSSHLK</sequence>